<keyword evidence="3" id="KW-1185">Reference proteome</keyword>
<dbReference type="PANTHER" id="PTHR30399">
    <property type="entry name" value="UNCHARACTERIZED PROTEIN YGJP"/>
    <property type="match status" value="1"/>
</dbReference>
<feature type="domain" description="YgjP-like metallopeptidase" evidence="1">
    <location>
        <begin position="23"/>
        <end position="230"/>
    </location>
</feature>
<evidence type="ECO:0000313" key="3">
    <source>
        <dbReference type="Proteomes" id="UP001596297"/>
    </source>
</evidence>
<accession>A0ABW1YEY0</accession>
<name>A0ABW1YEY0_9DEIO</name>
<evidence type="ECO:0000313" key="2">
    <source>
        <dbReference type="EMBL" id="MFC6592077.1"/>
    </source>
</evidence>
<dbReference type="EMBL" id="JBHSWD010000001">
    <property type="protein sequence ID" value="MFC6592077.1"/>
    <property type="molecule type" value="Genomic_DNA"/>
</dbReference>
<protein>
    <submittedName>
        <fullName evidence="2">M48 family metallopeptidase</fullName>
    </submittedName>
</protein>
<sequence>MTELTAPYGQTSIPFTLTRKPRKTLGIRVTAAGAVAVSAPLGLPEAEVIRLVVKRGAWIERQRREVAKLPPPLPPRRFISGEGWRYLGRQYRLRVVVGDVEGVRLSRGELWLTVREPARAERVLTRWLRARAEAVFAERMQHCLEHAAAFGLVHSGEFRLRAMRTRWGSLSRSGQMTLNLHLIHAPSECIDFVILHELCHLREFNHSRAYYALLGRVLPDWKRRRERLNRLVELPTVH</sequence>
<reference evidence="3" key="1">
    <citation type="journal article" date="2019" name="Int. J. Syst. Evol. Microbiol.">
        <title>The Global Catalogue of Microorganisms (GCM) 10K type strain sequencing project: providing services to taxonomists for standard genome sequencing and annotation.</title>
        <authorList>
            <consortium name="The Broad Institute Genomics Platform"/>
            <consortium name="The Broad Institute Genome Sequencing Center for Infectious Disease"/>
            <person name="Wu L."/>
            <person name="Ma J."/>
        </authorList>
    </citation>
    <scope>NUCLEOTIDE SEQUENCE [LARGE SCALE GENOMIC DNA]</scope>
    <source>
        <strain evidence="3">CGMCC 1.15772</strain>
    </source>
</reference>
<dbReference type="Proteomes" id="UP001596297">
    <property type="component" value="Unassembled WGS sequence"/>
</dbReference>
<evidence type="ECO:0000259" key="1">
    <source>
        <dbReference type="Pfam" id="PF01863"/>
    </source>
</evidence>
<dbReference type="Pfam" id="PF01863">
    <property type="entry name" value="YgjP-like"/>
    <property type="match status" value="1"/>
</dbReference>
<organism evidence="2 3">
    <name type="scientific">Deinococcus lacus</name>
    <dbReference type="NCBI Taxonomy" id="392561"/>
    <lineage>
        <taxon>Bacteria</taxon>
        <taxon>Thermotogati</taxon>
        <taxon>Deinococcota</taxon>
        <taxon>Deinococci</taxon>
        <taxon>Deinococcales</taxon>
        <taxon>Deinococcaceae</taxon>
        <taxon>Deinococcus</taxon>
    </lineage>
</organism>
<dbReference type="RefSeq" id="WP_380083093.1">
    <property type="nucleotide sequence ID" value="NZ_JBHSWD010000001.1"/>
</dbReference>
<proteinExistence type="predicted"/>
<dbReference type="InterPro" id="IPR002725">
    <property type="entry name" value="YgjP-like_metallopeptidase"/>
</dbReference>
<dbReference type="InterPro" id="IPR053136">
    <property type="entry name" value="UTP_pyrophosphatase-like"/>
</dbReference>
<dbReference type="PANTHER" id="PTHR30399:SF1">
    <property type="entry name" value="UTP PYROPHOSPHATASE"/>
    <property type="match status" value="1"/>
</dbReference>
<comment type="caution">
    <text evidence="2">The sequence shown here is derived from an EMBL/GenBank/DDBJ whole genome shotgun (WGS) entry which is preliminary data.</text>
</comment>
<dbReference type="Gene3D" id="3.30.2010.10">
    <property type="entry name" value="Metalloproteases ('zincins'), catalytic domain"/>
    <property type="match status" value="1"/>
</dbReference>
<gene>
    <name evidence="2" type="ORF">ACFP81_08730</name>
</gene>
<dbReference type="CDD" id="cd07344">
    <property type="entry name" value="M48_yhfN_like"/>
    <property type="match status" value="1"/>
</dbReference>